<dbReference type="EMBL" id="FXTJ01000003">
    <property type="protein sequence ID" value="SMO69638.1"/>
    <property type="molecule type" value="Genomic_DNA"/>
</dbReference>
<sequence length="97" mass="9970">MRRALPWAVAVLGTALAAAGVAVFWWTNTRPPTVTYGGSYSPLTEAYDSTLTLTSDGVEVLWARGHLVGAGLLVAGALVLAAVGGWALGCRSGRRAA</sequence>
<reference evidence="2 3" key="1">
    <citation type="submission" date="2017-05" db="EMBL/GenBank/DDBJ databases">
        <authorList>
            <person name="Varghese N."/>
            <person name="Submissions S."/>
        </authorList>
    </citation>
    <scope>NUCLEOTIDE SEQUENCE [LARGE SCALE GENOMIC DNA]</scope>
    <source>
        <strain evidence="2 3">DSM 46834</strain>
    </source>
</reference>
<keyword evidence="3" id="KW-1185">Reference proteome</keyword>
<dbReference type="Proteomes" id="UP000317484">
    <property type="component" value="Unassembled WGS sequence"/>
</dbReference>
<proteinExistence type="predicted"/>
<evidence type="ECO:0000313" key="3">
    <source>
        <dbReference type="Proteomes" id="UP000317484"/>
    </source>
</evidence>
<dbReference type="AlphaFoldDB" id="A0A521DDG8"/>
<gene>
    <name evidence="2" type="ORF">SAMN06273567_10396</name>
</gene>
<protein>
    <submittedName>
        <fullName evidence="2">Uncharacterized protein</fullName>
    </submittedName>
</protein>
<feature type="transmembrane region" description="Helical" evidence="1">
    <location>
        <begin position="67"/>
        <end position="88"/>
    </location>
</feature>
<keyword evidence="1" id="KW-0472">Membrane</keyword>
<name>A0A521DDG8_9ACTN</name>
<keyword evidence="1" id="KW-1133">Transmembrane helix</keyword>
<evidence type="ECO:0000256" key="1">
    <source>
        <dbReference type="SAM" id="Phobius"/>
    </source>
</evidence>
<dbReference type="RefSeq" id="WP_142458251.1">
    <property type="nucleotide sequence ID" value="NZ_FXTJ01000003.1"/>
</dbReference>
<keyword evidence="1" id="KW-0812">Transmembrane</keyword>
<evidence type="ECO:0000313" key="2">
    <source>
        <dbReference type="EMBL" id="SMO69638.1"/>
    </source>
</evidence>
<accession>A0A521DDG8</accession>
<organism evidence="2 3">
    <name type="scientific">Geodermatophilus aquaeductus</name>
    <dbReference type="NCBI Taxonomy" id="1564161"/>
    <lineage>
        <taxon>Bacteria</taxon>
        <taxon>Bacillati</taxon>
        <taxon>Actinomycetota</taxon>
        <taxon>Actinomycetes</taxon>
        <taxon>Geodermatophilales</taxon>
        <taxon>Geodermatophilaceae</taxon>
        <taxon>Geodermatophilus</taxon>
    </lineage>
</organism>